<name>A0ACC2WKK3_9TREE</name>
<protein>
    <submittedName>
        <fullName evidence="1">Uncharacterized protein</fullName>
    </submittedName>
</protein>
<accession>A0ACC2WKK3</accession>
<evidence type="ECO:0000313" key="2">
    <source>
        <dbReference type="Proteomes" id="UP001241377"/>
    </source>
</evidence>
<dbReference type="EMBL" id="JASBWR010000005">
    <property type="protein sequence ID" value="KAJ9112269.1"/>
    <property type="molecule type" value="Genomic_DNA"/>
</dbReference>
<dbReference type="Proteomes" id="UP001241377">
    <property type="component" value="Unassembled WGS sequence"/>
</dbReference>
<comment type="caution">
    <text evidence="1">The sequence shown here is derived from an EMBL/GenBank/DDBJ whole genome shotgun (WGS) entry which is preliminary data.</text>
</comment>
<reference evidence="1" key="1">
    <citation type="submission" date="2023-04" db="EMBL/GenBank/DDBJ databases">
        <title>Draft Genome sequencing of Naganishia species isolated from polar environments using Oxford Nanopore Technology.</title>
        <authorList>
            <person name="Leo P."/>
            <person name="Venkateswaran K."/>
        </authorList>
    </citation>
    <scope>NUCLEOTIDE SEQUENCE</scope>
    <source>
        <strain evidence="1">MNA-CCFEE 5261</strain>
    </source>
</reference>
<keyword evidence="2" id="KW-1185">Reference proteome</keyword>
<organism evidence="1 2">
    <name type="scientific">Naganishia cerealis</name>
    <dbReference type="NCBI Taxonomy" id="610337"/>
    <lineage>
        <taxon>Eukaryota</taxon>
        <taxon>Fungi</taxon>
        <taxon>Dikarya</taxon>
        <taxon>Basidiomycota</taxon>
        <taxon>Agaricomycotina</taxon>
        <taxon>Tremellomycetes</taxon>
        <taxon>Filobasidiales</taxon>
        <taxon>Filobasidiaceae</taxon>
        <taxon>Naganishia</taxon>
    </lineage>
</organism>
<gene>
    <name evidence="1" type="ORF">QFC19_000688</name>
</gene>
<proteinExistence type="predicted"/>
<evidence type="ECO:0000313" key="1">
    <source>
        <dbReference type="EMBL" id="KAJ9112269.1"/>
    </source>
</evidence>
<sequence length="70" mass="8085">MTAIHFVEITEKTQLQFPANRQDQIQQIGLLDEAELDGYISKDLLNIAEELGPTYRDQKYRALRLYEASA</sequence>